<dbReference type="InterPro" id="IPR029041">
    <property type="entry name" value="FAD-linked_oxidoreductase-like"/>
</dbReference>
<comment type="cofactor">
    <cofactor evidence="5">
        <name>FAD</name>
        <dbReference type="ChEBI" id="CHEBI:57692"/>
    </cofactor>
</comment>
<evidence type="ECO:0000313" key="7">
    <source>
        <dbReference type="EMBL" id="CAD7275798.1"/>
    </source>
</evidence>
<gene>
    <name evidence="7" type="ORF">NMOB1V02_LOCUS3585</name>
</gene>
<dbReference type="GO" id="GO:0005739">
    <property type="term" value="C:mitochondrion"/>
    <property type="evidence" value="ECO:0007669"/>
    <property type="project" value="TreeGrafter"/>
</dbReference>
<dbReference type="InterPro" id="IPR015659">
    <property type="entry name" value="Proline_oxidase"/>
</dbReference>
<dbReference type="EMBL" id="OA882521">
    <property type="protein sequence ID" value="CAD7275798.1"/>
    <property type="molecule type" value="Genomic_DNA"/>
</dbReference>
<dbReference type="PANTHER" id="PTHR13914">
    <property type="entry name" value="PROLINE OXIDASE"/>
    <property type="match status" value="1"/>
</dbReference>
<dbReference type="Proteomes" id="UP000678499">
    <property type="component" value="Unassembled WGS sequence"/>
</dbReference>
<dbReference type="SUPFAM" id="SSF51730">
    <property type="entry name" value="FAD-linked oxidoreductase"/>
    <property type="match status" value="1"/>
</dbReference>
<dbReference type="AlphaFoldDB" id="A0A7R9BL11"/>
<dbReference type="PANTHER" id="PTHR13914:SF0">
    <property type="entry name" value="PROLINE DEHYDROGENASE 1, MITOCHONDRIAL"/>
    <property type="match status" value="1"/>
</dbReference>
<reference evidence="7" key="1">
    <citation type="submission" date="2020-11" db="EMBL/GenBank/DDBJ databases">
        <authorList>
            <person name="Tran Van P."/>
        </authorList>
    </citation>
    <scope>NUCLEOTIDE SEQUENCE</scope>
</reference>
<dbReference type="GO" id="GO:0004657">
    <property type="term" value="F:proline dehydrogenase activity"/>
    <property type="evidence" value="ECO:0007669"/>
    <property type="project" value="UniProtKB-EC"/>
</dbReference>
<evidence type="ECO:0000259" key="6">
    <source>
        <dbReference type="Pfam" id="PF01619"/>
    </source>
</evidence>
<dbReference type="GO" id="GO:0010133">
    <property type="term" value="P:L-proline catabolic process to L-glutamate"/>
    <property type="evidence" value="ECO:0007669"/>
    <property type="project" value="TreeGrafter"/>
</dbReference>
<keyword evidence="5" id="KW-0274">FAD</keyword>
<keyword evidence="5" id="KW-0285">Flavoprotein</keyword>
<evidence type="ECO:0000256" key="3">
    <source>
        <dbReference type="ARBA" id="ARBA00023002"/>
    </source>
</evidence>
<dbReference type="EC" id="1.5.5.2" evidence="5"/>
<keyword evidence="4 5" id="KW-0642">Proline metabolism</keyword>
<evidence type="ECO:0000313" key="8">
    <source>
        <dbReference type="Proteomes" id="UP000678499"/>
    </source>
</evidence>
<comment type="catalytic activity">
    <reaction evidence="5">
        <text>L-proline + a quinone = (S)-1-pyrroline-5-carboxylate + a quinol + H(+)</text>
        <dbReference type="Rhea" id="RHEA:23784"/>
        <dbReference type="ChEBI" id="CHEBI:15378"/>
        <dbReference type="ChEBI" id="CHEBI:17388"/>
        <dbReference type="ChEBI" id="CHEBI:24646"/>
        <dbReference type="ChEBI" id="CHEBI:60039"/>
        <dbReference type="ChEBI" id="CHEBI:132124"/>
        <dbReference type="EC" id="1.5.5.2"/>
    </reaction>
</comment>
<evidence type="ECO:0000256" key="2">
    <source>
        <dbReference type="ARBA" id="ARBA00005869"/>
    </source>
</evidence>
<proteinExistence type="inferred from homology"/>
<evidence type="ECO:0000256" key="5">
    <source>
        <dbReference type="RuleBase" id="RU364054"/>
    </source>
</evidence>
<sequence>MSTVLRQSGRLPRIWLRPLATLARDNVDLEFQDHQAAFRSKTNAELLRGCLVFSVCAVPAIVAKNKSIMKWTNAVLGDKLFKAAMKASFYGHFVAGEDQEEVKAVIARMNSFGVKAILDYSAEEDLSEEEAKAMELAYQPHQSFLDRRKGVIGARTFFYRGEAQCEKNMEIFLDSIDAVAYSTQGTGFAAIKLTALGRPQLLLKLSETIAKTRCYVREVVGMTPDSGTPIMKLDVDPQDFEKKLEEMSPVKPDVVREFAQHMTYDQKGLIHLFSWGGLLNDDVLLLDAFKVPSLESGKMVPLIGSLTNDEEQMFSNMMTRLRTVFEYAKERDVRVMVDAEQTYFQPAISRLTVEMMRKYNTEKAIVFNTYQCYLKDSYDNLVFDLEQARRQNFYFGAKLVRGAYMDQERARAKALGYEDPINPSYEATNQMYHKCLLEVVKRAKEFKMTLKGKPNRVAIMVASHNEESIRFAVQQMKEFDILPSDKIVCFGQLYGMCDQVSFPLGQGGYSVYKYVPYGPILEVLPYLSRRAEENKGVLSKAQKERRMLLKELFRRILTGQWWYTPEGNYKPA</sequence>
<comment type="function">
    <text evidence="5">Converts proline to delta-1-pyrroline-5-carboxylate.</text>
</comment>
<comment type="similarity">
    <text evidence="2 5">Belongs to the proline oxidase family.</text>
</comment>
<comment type="pathway">
    <text evidence="1">Amino-acid degradation; L-proline degradation into L-glutamate; L-glutamate from L-proline: step 1/2.</text>
</comment>
<dbReference type="EMBL" id="CAJPEX010000484">
    <property type="protein sequence ID" value="CAG0915950.1"/>
    <property type="molecule type" value="Genomic_DNA"/>
</dbReference>
<dbReference type="OrthoDB" id="5464at2759"/>
<organism evidence="7">
    <name type="scientific">Notodromas monacha</name>
    <dbReference type="NCBI Taxonomy" id="399045"/>
    <lineage>
        <taxon>Eukaryota</taxon>
        <taxon>Metazoa</taxon>
        <taxon>Ecdysozoa</taxon>
        <taxon>Arthropoda</taxon>
        <taxon>Crustacea</taxon>
        <taxon>Oligostraca</taxon>
        <taxon>Ostracoda</taxon>
        <taxon>Podocopa</taxon>
        <taxon>Podocopida</taxon>
        <taxon>Cypridocopina</taxon>
        <taxon>Cypridoidea</taxon>
        <taxon>Cyprididae</taxon>
        <taxon>Notodromas</taxon>
    </lineage>
</organism>
<dbReference type="Pfam" id="PF01619">
    <property type="entry name" value="Pro_dh"/>
    <property type="match status" value="1"/>
</dbReference>
<protein>
    <recommendedName>
        <fullName evidence="5">Proline dehydrogenase</fullName>
        <ecNumber evidence="5">1.5.5.2</ecNumber>
    </recommendedName>
</protein>
<evidence type="ECO:0000256" key="1">
    <source>
        <dbReference type="ARBA" id="ARBA00004739"/>
    </source>
</evidence>
<keyword evidence="3 5" id="KW-0560">Oxidoreductase</keyword>
<feature type="domain" description="Proline dehydrogenase" evidence="6">
    <location>
        <begin position="106"/>
        <end position="541"/>
    </location>
</feature>
<name>A0A7R9BL11_9CRUS</name>
<accession>A0A7R9BL11</accession>
<dbReference type="GO" id="GO:0071949">
    <property type="term" value="F:FAD binding"/>
    <property type="evidence" value="ECO:0007669"/>
    <property type="project" value="TreeGrafter"/>
</dbReference>
<dbReference type="FunFam" id="3.20.20.220:FF:000012">
    <property type="entry name" value="Proline dehydrogenase"/>
    <property type="match status" value="1"/>
</dbReference>
<dbReference type="Gene3D" id="3.20.20.220">
    <property type="match status" value="2"/>
</dbReference>
<dbReference type="InterPro" id="IPR002872">
    <property type="entry name" value="Proline_DH_dom"/>
</dbReference>
<keyword evidence="8" id="KW-1185">Reference proteome</keyword>
<evidence type="ECO:0000256" key="4">
    <source>
        <dbReference type="ARBA" id="ARBA00023062"/>
    </source>
</evidence>